<accession>A0A8S9XSX6</accession>
<feature type="transmembrane region" description="Helical" evidence="2">
    <location>
        <begin position="47"/>
        <end position="66"/>
    </location>
</feature>
<gene>
    <name evidence="3" type="ORF">GE061_012641</name>
</gene>
<dbReference type="EMBL" id="WIXP02000004">
    <property type="protein sequence ID" value="KAF6212120.1"/>
    <property type="molecule type" value="Genomic_DNA"/>
</dbReference>
<name>A0A8S9XSX6_APOLU</name>
<keyword evidence="2" id="KW-1133">Transmembrane helix</keyword>
<feature type="transmembrane region" description="Helical" evidence="2">
    <location>
        <begin position="86"/>
        <end position="104"/>
    </location>
</feature>
<feature type="transmembrane region" description="Helical" evidence="2">
    <location>
        <begin position="297"/>
        <end position="321"/>
    </location>
</feature>
<evidence type="ECO:0000256" key="1">
    <source>
        <dbReference type="SAM" id="MobiDB-lite"/>
    </source>
</evidence>
<feature type="transmembrane region" description="Helical" evidence="2">
    <location>
        <begin position="219"/>
        <end position="240"/>
    </location>
</feature>
<feature type="transmembrane region" description="Helical" evidence="2">
    <location>
        <begin position="184"/>
        <end position="207"/>
    </location>
</feature>
<protein>
    <submittedName>
        <fullName evidence="3">Uncharacterized protein</fullName>
    </submittedName>
</protein>
<feature type="transmembrane region" description="Helical" evidence="2">
    <location>
        <begin position="712"/>
        <end position="733"/>
    </location>
</feature>
<feature type="transmembrane region" description="Helical" evidence="2">
    <location>
        <begin position="679"/>
        <end position="700"/>
    </location>
</feature>
<comment type="caution">
    <text evidence="3">The sequence shown here is derived from an EMBL/GenBank/DDBJ whole genome shotgun (WGS) entry which is preliminary data.</text>
</comment>
<feature type="transmembrane region" description="Helical" evidence="2">
    <location>
        <begin position="341"/>
        <end position="363"/>
    </location>
</feature>
<feature type="region of interest" description="Disordered" evidence="1">
    <location>
        <begin position="769"/>
        <end position="794"/>
    </location>
</feature>
<sequence length="870" mass="99132">MAELKTTPSGEERLRTDSVRSRSVEWTQPMFAETLTFSQLFKFGLPAIGWMMLIIEIIPTFVYFALTHFHLRYNAIHELYAFDYMVHFYAIIASVPTVFLIAVLSDGYVYGKFIAAVLVLFLATLAGSSTILLTTKLMSSTLSNIMVKISVFSAYFYFVAIPIRLTIFAELISHNKNHPNARKCFTLFWVFNLVGAVVGLRVFKFFFDTYDSVTTAKLTIAMVSLTMIYFFFTSIIAMTLPLQLQTTNLFIYHMNCVCFAIRQQPSIKNWNPLKPGLWLEVASKKFTWTEVKRTKSIYFLSLYIIPVACYFDILSLLYFYWYSTRFAFRFGGDFLDDYSFFYLHLLLSCIISLIVQFFILPILSCITKNFIKDSWILLTGYLFLGVSLAILFYSAVECLVNDESINFESHEVSLVRLINGYPHDINVFPDWTGKLETIRRGEILNVKVDKEHVDTFGETAIFQMPEFKMKNLLAMTVHANAYKNYLLRDDGHQVIPVAGTEEMKSTTDKLSWIHRKFDATILILCSSELSEENLSITCSYESGDDTIRMPRQEICGTQVDYNTGTAIKMSVPTVVDYVPKDYKCQTSDGQVHILATEPRVFYLLYYSTDISSNPRQRILTKESDNNRSSFVLSDLSGDTCSVNQILFVIQIFVHAVATSCLLVSANTMVCLYGPPRLRMISYAVLYVGIFSGMVIIRLTVLTDWKLLDLAGVHLGIYLLGLPFLIYNVLFVKFEMHSWEQPWRPSMVWKIFLWVRNRVLYKKFLSEKGPRVDNNSKTEKSILQSDVDRDRRSEDDKMYKKVTFHQIDVDPSLLARGGIETTSDSEPPPPPDSSPSAGTSSSPSAVSSQGSSGKRQPPPKKNQNPAGSSSK</sequence>
<keyword evidence="2" id="KW-0812">Transmembrane</keyword>
<feature type="region of interest" description="Disordered" evidence="1">
    <location>
        <begin position="815"/>
        <end position="870"/>
    </location>
</feature>
<feature type="transmembrane region" description="Helical" evidence="2">
    <location>
        <begin position="113"/>
        <end position="134"/>
    </location>
</feature>
<reference evidence="3" key="1">
    <citation type="journal article" date="2021" name="Mol. Ecol. Resour.">
        <title>Apolygus lucorum genome provides insights into omnivorousness and mesophyll feeding.</title>
        <authorList>
            <person name="Liu Y."/>
            <person name="Liu H."/>
            <person name="Wang H."/>
            <person name="Huang T."/>
            <person name="Liu B."/>
            <person name="Yang B."/>
            <person name="Yin L."/>
            <person name="Li B."/>
            <person name="Zhang Y."/>
            <person name="Zhang S."/>
            <person name="Jiang F."/>
            <person name="Zhang X."/>
            <person name="Ren Y."/>
            <person name="Wang B."/>
            <person name="Wang S."/>
            <person name="Lu Y."/>
            <person name="Wu K."/>
            <person name="Fan W."/>
            <person name="Wang G."/>
        </authorList>
    </citation>
    <scope>NUCLEOTIDE SEQUENCE</scope>
    <source>
        <strain evidence="3">12Hb</strain>
    </source>
</reference>
<proteinExistence type="predicted"/>
<feature type="compositionally biased region" description="Low complexity" evidence="1">
    <location>
        <begin position="833"/>
        <end position="851"/>
    </location>
</feature>
<keyword evidence="4" id="KW-1185">Reference proteome</keyword>
<feature type="transmembrane region" description="Helical" evidence="2">
    <location>
        <begin position="154"/>
        <end position="172"/>
    </location>
</feature>
<feature type="transmembrane region" description="Helical" evidence="2">
    <location>
        <begin position="375"/>
        <end position="396"/>
    </location>
</feature>
<evidence type="ECO:0000256" key="2">
    <source>
        <dbReference type="SAM" id="Phobius"/>
    </source>
</evidence>
<feature type="transmembrane region" description="Helical" evidence="2">
    <location>
        <begin position="645"/>
        <end position="672"/>
    </location>
</feature>
<keyword evidence="2" id="KW-0472">Membrane</keyword>
<dbReference type="Proteomes" id="UP000466442">
    <property type="component" value="Unassembled WGS sequence"/>
</dbReference>
<evidence type="ECO:0000313" key="3">
    <source>
        <dbReference type="EMBL" id="KAF6212120.1"/>
    </source>
</evidence>
<evidence type="ECO:0000313" key="4">
    <source>
        <dbReference type="Proteomes" id="UP000466442"/>
    </source>
</evidence>
<dbReference type="AlphaFoldDB" id="A0A8S9XSX6"/>
<organism evidence="3 4">
    <name type="scientific">Apolygus lucorum</name>
    <name type="common">Small green plant bug</name>
    <name type="synonym">Lygocoris lucorum</name>
    <dbReference type="NCBI Taxonomy" id="248454"/>
    <lineage>
        <taxon>Eukaryota</taxon>
        <taxon>Metazoa</taxon>
        <taxon>Ecdysozoa</taxon>
        <taxon>Arthropoda</taxon>
        <taxon>Hexapoda</taxon>
        <taxon>Insecta</taxon>
        <taxon>Pterygota</taxon>
        <taxon>Neoptera</taxon>
        <taxon>Paraneoptera</taxon>
        <taxon>Hemiptera</taxon>
        <taxon>Heteroptera</taxon>
        <taxon>Panheteroptera</taxon>
        <taxon>Cimicomorpha</taxon>
        <taxon>Miridae</taxon>
        <taxon>Mirini</taxon>
        <taxon>Apolygus</taxon>
    </lineage>
</organism>